<proteinExistence type="predicted"/>
<protein>
    <submittedName>
        <fullName evidence="1">Uncharacterized protein</fullName>
    </submittedName>
</protein>
<comment type="caution">
    <text evidence="1">The sequence shown here is derived from an EMBL/GenBank/DDBJ whole genome shotgun (WGS) entry which is preliminary data.</text>
</comment>
<evidence type="ECO:0000313" key="2">
    <source>
        <dbReference type="Proteomes" id="UP000032515"/>
    </source>
</evidence>
<dbReference type="AlphaFoldDB" id="A0A0D7EA43"/>
<accession>A0A0D7EA43</accession>
<name>A0A0D7EA43_RHOPL</name>
<dbReference type="PATRIC" id="fig|1076.23.peg.5612"/>
<reference evidence="1 2" key="1">
    <citation type="submission" date="2014-11" db="EMBL/GenBank/DDBJ databases">
        <title>Genomics and ecophysiology of heterotrophic nitrogen fixing bacteria isolated from estuarine surface water.</title>
        <authorList>
            <person name="Bentzon-Tilia M."/>
            <person name="Severin I."/>
            <person name="Hansen L.H."/>
            <person name="Riemann L."/>
        </authorList>
    </citation>
    <scope>NUCLEOTIDE SEQUENCE [LARGE SCALE GENOMIC DNA]</scope>
    <source>
        <strain evidence="1 2">BAL398</strain>
    </source>
</reference>
<gene>
    <name evidence="1" type="ORF">OO17_23465</name>
</gene>
<sequence length="82" mass="8825">MAASVLRPPVPALAWLVQELEQRSAQAPAELAGAMADRSVQRAVGSAQGLLAAPLHAWSVHAWPAQTWPAQTWPARIWPARV</sequence>
<evidence type="ECO:0000313" key="1">
    <source>
        <dbReference type="EMBL" id="KIZ37618.1"/>
    </source>
</evidence>
<dbReference type="Proteomes" id="UP000032515">
    <property type="component" value="Unassembled WGS sequence"/>
</dbReference>
<dbReference type="EMBL" id="JXXE01000526">
    <property type="protein sequence ID" value="KIZ37618.1"/>
    <property type="molecule type" value="Genomic_DNA"/>
</dbReference>
<organism evidence="1 2">
    <name type="scientific">Rhodopseudomonas palustris</name>
    <dbReference type="NCBI Taxonomy" id="1076"/>
    <lineage>
        <taxon>Bacteria</taxon>
        <taxon>Pseudomonadati</taxon>
        <taxon>Pseudomonadota</taxon>
        <taxon>Alphaproteobacteria</taxon>
        <taxon>Hyphomicrobiales</taxon>
        <taxon>Nitrobacteraceae</taxon>
        <taxon>Rhodopseudomonas</taxon>
    </lineage>
</organism>